<reference evidence="4 5" key="1">
    <citation type="journal article" date="2019" name="Int. J. Syst. Evol. Microbiol.">
        <title>The Global Catalogue of Microorganisms (GCM) 10K type strain sequencing project: providing services to taxonomists for standard genome sequencing and annotation.</title>
        <authorList>
            <consortium name="The Broad Institute Genomics Platform"/>
            <consortium name="The Broad Institute Genome Sequencing Center for Infectious Disease"/>
            <person name="Wu L."/>
            <person name="Ma J."/>
        </authorList>
    </citation>
    <scope>NUCLEOTIDE SEQUENCE [LARGE SCALE GENOMIC DNA]</scope>
    <source>
        <strain evidence="4 5">JCM 14046</strain>
    </source>
</reference>
<evidence type="ECO:0000256" key="1">
    <source>
        <dbReference type="SAM" id="MobiDB-lite"/>
    </source>
</evidence>
<name>A0ABN2PI41_9ACTN</name>
<feature type="compositionally biased region" description="Gly residues" evidence="1">
    <location>
        <begin position="338"/>
        <end position="354"/>
    </location>
</feature>
<dbReference type="EMBL" id="BAAAMY010000005">
    <property type="protein sequence ID" value="GAA1922481.1"/>
    <property type="molecule type" value="Genomic_DNA"/>
</dbReference>
<evidence type="ECO:0000313" key="5">
    <source>
        <dbReference type="Proteomes" id="UP001501612"/>
    </source>
</evidence>
<dbReference type="Pfam" id="PF13406">
    <property type="entry name" value="SLT_2"/>
    <property type="match status" value="1"/>
</dbReference>
<dbReference type="SUPFAM" id="SSF53955">
    <property type="entry name" value="Lysozyme-like"/>
    <property type="match status" value="1"/>
</dbReference>
<dbReference type="InterPro" id="IPR031304">
    <property type="entry name" value="SLT_2"/>
</dbReference>
<evidence type="ECO:0000259" key="3">
    <source>
        <dbReference type="Pfam" id="PF13406"/>
    </source>
</evidence>
<evidence type="ECO:0000313" key="4">
    <source>
        <dbReference type="EMBL" id="GAA1922481.1"/>
    </source>
</evidence>
<keyword evidence="2" id="KW-0732">Signal</keyword>
<proteinExistence type="predicted"/>
<feature type="region of interest" description="Disordered" evidence="1">
    <location>
        <begin position="268"/>
        <end position="365"/>
    </location>
</feature>
<dbReference type="Gene3D" id="1.10.530.10">
    <property type="match status" value="1"/>
</dbReference>
<feature type="chain" id="PRO_5046608551" description="Transglycosylase SLT domain-containing protein" evidence="2">
    <location>
        <begin position="32"/>
        <end position="408"/>
    </location>
</feature>
<feature type="compositionally biased region" description="Low complexity" evidence="1">
    <location>
        <begin position="277"/>
        <end position="295"/>
    </location>
</feature>
<dbReference type="PANTHER" id="PTHR30163:SF8">
    <property type="entry name" value="LYTIC MUREIN TRANSGLYCOSYLASE"/>
    <property type="match status" value="1"/>
</dbReference>
<sequence length="408" mass="40883">MSTPRRFGRTQKALTLLPLALLSAAWTAGLAAPTVSLTAAADQVDVDLPDGTSVPTEAIEAPASLSRPGAIAPGVPAGRGAEAVRTASTNGIPAAALAAYQRAETVINRADAGCNITWQLVAAIGRVESDHGRFGGNVLDSDGVAQPGIRGIPLDGRNGTATIRDTDAGQLDADRRFDRAVGPMQFIPSTWSVVGVDADGDGERNPQDIDDAALASAVYLCSGDEDLSTTAGQRSAVFRYNNSEDYVDLVLSIMEAYSQGDYSSVPTATASGNTFQPAPEAAPRAGGPAAGAPVGPSGGGAGTGTSGGTDTDVREEPEPSPAPSPDPAPSQPPVQPPSGGGGGNSPGGNNGGGVDIPKDPTGPIKDVLTTAEARVACLADLGLGGILSSLLTPSQQNQLAACITEKTS</sequence>
<dbReference type="InterPro" id="IPR043426">
    <property type="entry name" value="MltB-like"/>
</dbReference>
<keyword evidence="5" id="KW-1185">Reference proteome</keyword>
<gene>
    <name evidence="4" type="ORF">GCM10009737_24970</name>
</gene>
<dbReference type="CDD" id="cd13399">
    <property type="entry name" value="Slt35-like"/>
    <property type="match status" value="1"/>
</dbReference>
<feature type="compositionally biased region" description="Pro residues" evidence="1">
    <location>
        <begin position="319"/>
        <end position="336"/>
    </location>
</feature>
<evidence type="ECO:0000256" key="2">
    <source>
        <dbReference type="SAM" id="SignalP"/>
    </source>
</evidence>
<feature type="domain" description="Transglycosylase SLT" evidence="3">
    <location>
        <begin position="180"/>
        <end position="220"/>
    </location>
</feature>
<dbReference type="Proteomes" id="UP001501612">
    <property type="component" value="Unassembled WGS sequence"/>
</dbReference>
<feature type="signal peptide" evidence="2">
    <location>
        <begin position="1"/>
        <end position="31"/>
    </location>
</feature>
<dbReference type="PANTHER" id="PTHR30163">
    <property type="entry name" value="MEMBRANE-BOUND LYTIC MUREIN TRANSGLYCOSYLASE B"/>
    <property type="match status" value="1"/>
</dbReference>
<accession>A0ABN2PI41</accession>
<feature type="compositionally biased region" description="Gly residues" evidence="1">
    <location>
        <begin position="296"/>
        <end position="307"/>
    </location>
</feature>
<comment type="caution">
    <text evidence="4">The sequence shown here is derived from an EMBL/GenBank/DDBJ whole genome shotgun (WGS) entry which is preliminary data.</text>
</comment>
<protein>
    <recommendedName>
        <fullName evidence="3">Transglycosylase SLT domain-containing protein</fullName>
    </recommendedName>
</protein>
<dbReference type="InterPro" id="IPR023346">
    <property type="entry name" value="Lysozyme-like_dom_sf"/>
</dbReference>
<dbReference type="RefSeq" id="WP_344007665.1">
    <property type="nucleotide sequence ID" value="NZ_BAAAMY010000005.1"/>
</dbReference>
<organism evidence="4 5">
    <name type="scientific">Nocardioides lentus</name>
    <dbReference type="NCBI Taxonomy" id="338077"/>
    <lineage>
        <taxon>Bacteria</taxon>
        <taxon>Bacillati</taxon>
        <taxon>Actinomycetota</taxon>
        <taxon>Actinomycetes</taxon>
        <taxon>Propionibacteriales</taxon>
        <taxon>Nocardioidaceae</taxon>
        <taxon>Nocardioides</taxon>
    </lineage>
</organism>